<comment type="caution">
    <text evidence="2">The sequence shown here is derived from an EMBL/GenBank/DDBJ whole genome shotgun (WGS) entry which is preliminary data.</text>
</comment>
<name>A0A2C1LHE5_BACCE</name>
<accession>A0A2C1LHE5</accession>
<dbReference type="RefSeq" id="WP_098859105.1">
    <property type="nucleotide sequence ID" value="NZ_NUMG01000042.1"/>
</dbReference>
<proteinExistence type="predicted"/>
<protein>
    <recommendedName>
        <fullName evidence="1">DUF3854 domain-containing protein</fullName>
    </recommendedName>
</protein>
<dbReference type="EMBL" id="NUMG01000042">
    <property type="protein sequence ID" value="PGT97351.1"/>
    <property type="molecule type" value="Genomic_DNA"/>
</dbReference>
<dbReference type="Proteomes" id="UP000225766">
    <property type="component" value="Unassembled WGS sequence"/>
</dbReference>
<evidence type="ECO:0000313" key="3">
    <source>
        <dbReference type="Proteomes" id="UP000225766"/>
    </source>
</evidence>
<evidence type="ECO:0000259" key="1">
    <source>
        <dbReference type="Pfam" id="PF12965"/>
    </source>
</evidence>
<dbReference type="AlphaFoldDB" id="A0A2C1LHE5"/>
<evidence type="ECO:0000313" key="2">
    <source>
        <dbReference type="EMBL" id="PGT97351.1"/>
    </source>
</evidence>
<sequence length="433" mass="49151">MNMFEKSSGFRLTSAPPRGEWYEFYTVQCPICGKTGNCMIHRSQTKIACTRVESKWQYARNSANPSYIHFIKEGKEYVLPKAQSVNTHTKKNGEKLDQVYQEMIKLLPLQKPHSEHLVNDRFMSEETIRIRQYRSFVKQQITLNDNQYSTIWAQVFNNTILKEEDWKGVPGFFKQKTNNSDLVLQSGFPGIMIPYRNQYNQIVGWQIRVDNVLNNLTIKNELDGFAAKLEQPNHVKCTLNDKLIFDAEIPVGEEVTVNVEGQVVVLKVKQGQKYLWLSSANKPEGTGAGNPSPIHVAVPTTKLKEWKPGELMKSNVVTVTEGALKADIAAEYLLKVFDKEEMVDIGDVVLAIPGVGAWKPLLPILQEMEVKKVNVAFDADSLLNEKVKAQLINFCTILKNNGYEVNLVVWNPKDGKGIDDCLSQMRAPIFKRV</sequence>
<organism evidence="2 3">
    <name type="scientific">Bacillus cereus</name>
    <dbReference type="NCBI Taxonomy" id="1396"/>
    <lineage>
        <taxon>Bacteria</taxon>
        <taxon>Bacillati</taxon>
        <taxon>Bacillota</taxon>
        <taxon>Bacilli</taxon>
        <taxon>Bacillales</taxon>
        <taxon>Bacillaceae</taxon>
        <taxon>Bacillus</taxon>
        <taxon>Bacillus cereus group</taxon>
    </lineage>
</organism>
<dbReference type="Pfam" id="PF12965">
    <property type="entry name" value="DUF3854"/>
    <property type="match status" value="1"/>
</dbReference>
<gene>
    <name evidence="2" type="ORF">COD19_25455</name>
</gene>
<reference evidence="2 3" key="1">
    <citation type="submission" date="2017-09" db="EMBL/GenBank/DDBJ databases">
        <title>Large-scale bioinformatics analysis of Bacillus genomes uncovers conserved roles of natural products in bacterial physiology.</title>
        <authorList>
            <consortium name="Agbiome Team Llc"/>
            <person name="Bleich R.M."/>
            <person name="Grubbs K.J."/>
            <person name="Santa Maria K.C."/>
            <person name="Allen S.E."/>
            <person name="Farag S."/>
            <person name="Shank E.A."/>
            <person name="Bowers A."/>
        </authorList>
    </citation>
    <scope>NUCLEOTIDE SEQUENCE [LARGE SCALE GENOMIC DNA]</scope>
    <source>
        <strain evidence="2 3">AFS040105</strain>
    </source>
</reference>
<dbReference type="InterPro" id="IPR024385">
    <property type="entry name" value="DUF3854"/>
</dbReference>
<feature type="domain" description="DUF3854" evidence="1">
    <location>
        <begin position="360"/>
        <end position="423"/>
    </location>
</feature>